<dbReference type="GeneID" id="36591352"/>
<name>A0A2J6T8C1_9HELO</name>
<sequence length="433" mass="50466">MTLQTPNLGILDRLPREVRDMVWEYICAPRGDQSNPHTKNNLASLGTCRQVYEELSAKVYDHETFIIRVSPRYQVNSWLCFENSRGAKWHVKGLEDARTRGFANLPYKRLKQVTISIEATQHIPGREDQGQIICLFFKMRDLTEILLEAKKGGLHNIELELLDLGTGKWYEGGWPKTTILLIQDAPSFVPEYDFSIVWLPLYSFASFLPSMKLGQLPCEMREFLMGEITAQEADQETRSDEKAKERSDILYAHFDLALDGEEGETADMLRLHRFSTWYQRGANHGSEYLRELERIWRDRAWEAAWRDGWNENDSIAIEKRCYMFHSLNPLYAKRQRGRSTQRIAGPFDKSPQFSEVLKDCLPAVNLEGVWDRDEWFRCYPAGIKPWKFITEGWRLPLYNEEGRIYRDASDAFADRFGGQASRCLLYLFGDEVE</sequence>
<gene>
    <name evidence="1" type="ORF">K444DRAFT_630880</name>
</gene>
<evidence type="ECO:0000313" key="1">
    <source>
        <dbReference type="EMBL" id="PMD59271.1"/>
    </source>
</evidence>
<organism evidence="1 2">
    <name type="scientific">Hyaloscypha bicolor E</name>
    <dbReference type="NCBI Taxonomy" id="1095630"/>
    <lineage>
        <taxon>Eukaryota</taxon>
        <taxon>Fungi</taxon>
        <taxon>Dikarya</taxon>
        <taxon>Ascomycota</taxon>
        <taxon>Pezizomycotina</taxon>
        <taxon>Leotiomycetes</taxon>
        <taxon>Helotiales</taxon>
        <taxon>Hyaloscyphaceae</taxon>
        <taxon>Hyaloscypha</taxon>
        <taxon>Hyaloscypha bicolor</taxon>
    </lineage>
</organism>
<accession>A0A2J6T8C1</accession>
<keyword evidence="2" id="KW-1185">Reference proteome</keyword>
<proteinExistence type="predicted"/>
<dbReference type="RefSeq" id="XP_024736175.1">
    <property type="nucleotide sequence ID" value="XM_024883275.1"/>
</dbReference>
<dbReference type="InParanoid" id="A0A2J6T8C1"/>
<dbReference type="Proteomes" id="UP000235371">
    <property type="component" value="Unassembled WGS sequence"/>
</dbReference>
<dbReference type="AlphaFoldDB" id="A0A2J6T8C1"/>
<dbReference type="OrthoDB" id="3940621at2759"/>
<reference evidence="1 2" key="1">
    <citation type="submission" date="2016-04" db="EMBL/GenBank/DDBJ databases">
        <title>A degradative enzymes factory behind the ericoid mycorrhizal symbiosis.</title>
        <authorList>
            <consortium name="DOE Joint Genome Institute"/>
            <person name="Martino E."/>
            <person name="Morin E."/>
            <person name="Grelet G."/>
            <person name="Kuo A."/>
            <person name="Kohler A."/>
            <person name="Daghino S."/>
            <person name="Barry K."/>
            <person name="Choi C."/>
            <person name="Cichocki N."/>
            <person name="Clum A."/>
            <person name="Copeland A."/>
            <person name="Hainaut M."/>
            <person name="Haridas S."/>
            <person name="Labutti K."/>
            <person name="Lindquist E."/>
            <person name="Lipzen A."/>
            <person name="Khouja H.-R."/>
            <person name="Murat C."/>
            <person name="Ohm R."/>
            <person name="Olson A."/>
            <person name="Spatafora J."/>
            <person name="Veneault-Fourrey C."/>
            <person name="Henrissat B."/>
            <person name="Grigoriev I."/>
            <person name="Martin F."/>
            <person name="Perotto S."/>
        </authorList>
    </citation>
    <scope>NUCLEOTIDE SEQUENCE [LARGE SCALE GENOMIC DNA]</scope>
    <source>
        <strain evidence="1 2">E</strain>
    </source>
</reference>
<dbReference type="STRING" id="1095630.A0A2J6T8C1"/>
<protein>
    <recommendedName>
        <fullName evidence="3">F-box domain-containing protein</fullName>
    </recommendedName>
</protein>
<evidence type="ECO:0008006" key="3">
    <source>
        <dbReference type="Google" id="ProtNLM"/>
    </source>
</evidence>
<dbReference type="EMBL" id="KZ613817">
    <property type="protein sequence ID" value="PMD59271.1"/>
    <property type="molecule type" value="Genomic_DNA"/>
</dbReference>
<evidence type="ECO:0000313" key="2">
    <source>
        <dbReference type="Proteomes" id="UP000235371"/>
    </source>
</evidence>